<gene>
    <name evidence="1" type="ORF">ACOLOM_LOCUS1544</name>
</gene>
<proteinExistence type="predicted"/>
<dbReference type="EMBL" id="CAJVPT010001845">
    <property type="protein sequence ID" value="CAG8469914.1"/>
    <property type="molecule type" value="Genomic_DNA"/>
</dbReference>
<protein>
    <submittedName>
        <fullName evidence="1">13411_t:CDS:1</fullName>
    </submittedName>
</protein>
<sequence>MAFKSAEEDLKNEFSGGNGGVTDFKFQKPNPLPSLSTSTYLSEYKRPIIPITLQPPSPSPMQDTPPPPKFDVHFSVTTITTLIIAIWTYLNLSSSFNTAAPQWVSTSSQVPLEVAQNAAFRGGSGMSSIFLTNGLMMTTSDGDSDSDIGMTYQFTPENQVWTLPSTSGASPERRVKFQYVSDNNAKLYIFGGYKEDLSNNTGTGILTNEGFNDIFVFDSVALSWTQGSSVNAPPPISNAASVMLNDGRILFIGGRVKSKNTWVDASMSQIPTYDTKLARWSTMTTGGATIIPRSDHTAVITPGGQILIFGGVMSIFKQTPVPPLVVLDTTTKPFNYTIPQVKIPPNALVTNHTAIIYQNYMFVIFGSITHNVSTGSTTQSSQIYALDYTTLSWVTDVVITSSNIKTSELLIISVCVTGALIALAFFIIGLVYYRKYKLGEVTAIKSNEGEKEIKISEDYKEGEDDYDENRYSIHIASIQVSGECLEKHFVRSSHSSVNSGPTTLYSPCSVNSGYSSSHTPLQSPVLSVRSSPAFTLNVPSSPSYPPRNALSAPNSPRHAPSPPGYASSVPNSPRRAPSPPEYAMSVPNSPMYAPSNLSVPNSPARALSAPNSPRHSKY</sequence>
<evidence type="ECO:0000313" key="2">
    <source>
        <dbReference type="Proteomes" id="UP000789525"/>
    </source>
</evidence>
<keyword evidence="2" id="KW-1185">Reference proteome</keyword>
<comment type="caution">
    <text evidence="1">The sequence shown here is derived from an EMBL/GenBank/DDBJ whole genome shotgun (WGS) entry which is preliminary data.</text>
</comment>
<organism evidence="1 2">
    <name type="scientific">Acaulospora colombiana</name>
    <dbReference type="NCBI Taxonomy" id="27376"/>
    <lineage>
        <taxon>Eukaryota</taxon>
        <taxon>Fungi</taxon>
        <taxon>Fungi incertae sedis</taxon>
        <taxon>Mucoromycota</taxon>
        <taxon>Glomeromycotina</taxon>
        <taxon>Glomeromycetes</taxon>
        <taxon>Diversisporales</taxon>
        <taxon>Acaulosporaceae</taxon>
        <taxon>Acaulospora</taxon>
    </lineage>
</organism>
<name>A0ACA9KEY9_9GLOM</name>
<dbReference type="Proteomes" id="UP000789525">
    <property type="component" value="Unassembled WGS sequence"/>
</dbReference>
<reference evidence="1" key="1">
    <citation type="submission" date="2021-06" db="EMBL/GenBank/DDBJ databases">
        <authorList>
            <person name="Kallberg Y."/>
            <person name="Tangrot J."/>
            <person name="Rosling A."/>
        </authorList>
    </citation>
    <scope>NUCLEOTIDE SEQUENCE</scope>
    <source>
        <strain evidence="1">CL356</strain>
    </source>
</reference>
<evidence type="ECO:0000313" key="1">
    <source>
        <dbReference type="EMBL" id="CAG8469914.1"/>
    </source>
</evidence>
<accession>A0ACA9KEY9</accession>